<dbReference type="SMART" id="SM00671">
    <property type="entry name" value="SEL1"/>
    <property type="match status" value="3"/>
</dbReference>
<dbReference type="InterPro" id="IPR011990">
    <property type="entry name" value="TPR-like_helical_dom_sf"/>
</dbReference>
<dbReference type="Pfam" id="PF08238">
    <property type="entry name" value="Sel1"/>
    <property type="match status" value="3"/>
</dbReference>
<name>A0AB74UBF1_9GAMM</name>
<dbReference type="InterPro" id="IPR006597">
    <property type="entry name" value="Sel1-like"/>
</dbReference>
<dbReference type="RefSeq" id="WP_353981139.1">
    <property type="nucleotide sequence ID" value="NZ_CP159578.1"/>
</dbReference>
<proteinExistence type="predicted"/>
<dbReference type="EMBL" id="CP159578">
    <property type="protein sequence ID" value="XCJ80307.1"/>
    <property type="molecule type" value="Genomic_DNA"/>
</dbReference>
<dbReference type="PANTHER" id="PTHR11102">
    <property type="entry name" value="SEL-1-LIKE PROTEIN"/>
    <property type="match status" value="1"/>
</dbReference>
<sequence length="171" mass="19046">MPQTFSFLTRFEFRLASGLCHTRWMTRSPGKQRLMLKWFKRCADAGHLPARSLYGRVLLARGVSPQDKSTGARYVLQAAQEGDSHAQFQAGCLYEHGCNQYQPNEHHAVTWYARAGENGHRQAAERLAQAYLGGELGLAQDPARAEAWAQYADHLAGQTLLEAPQAAPLTH</sequence>
<evidence type="ECO:0000313" key="1">
    <source>
        <dbReference type="EMBL" id="XCJ80307.1"/>
    </source>
</evidence>
<organism evidence="1">
    <name type="scientific">Salinicola endophyticus</name>
    <dbReference type="NCBI Taxonomy" id="1949083"/>
    <lineage>
        <taxon>Bacteria</taxon>
        <taxon>Pseudomonadati</taxon>
        <taxon>Pseudomonadota</taxon>
        <taxon>Gammaproteobacteria</taxon>
        <taxon>Oceanospirillales</taxon>
        <taxon>Halomonadaceae</taxon>
        <taxon>Salinicola</taxon>
    </lineage>
</organism>
<dbReference type="Gene3D" id="1.25.40.10">
    <property type="entry name" value="Tetratricopeptide repeat domain"/>
    <property type="match status" value="1"/>
</dbReference>
<dbReference type="AlphaFoldDB" id="A0AB74UBF1"/>
<gene>
    <name evidence="1" type="ORF">ABV408_03810</name>
</gene>
<accession>A0AB74UBF1</accession>
<dbReference type="PANTHER" id="PTHR11102:SF160">
    <property type="entry name" value="ERAD-ASSOCIATED E3 UBIQUITIN-PROTEIN LIGASE COMPONENT HRD3"/>
    <property type="match status" value="1"/>
</dbReference>
<reference evidence="1" key="1">
    <citation type="submission" date="2024-06" db="EMBL/GenBank/DDBJ databases">
        <title>Complete genome of Salinicola endophyticus HNIBRBA4755.</title>
        <authorList>
            <person name="Shin S.Y."/>
            <person name="Kang H."/>
            <person name="Song J."/>
        </authorList>
    </citation>
    <scope>NUCLEOTIDE SEQUENCE</scope>
    <source>
        <strain evidence="1">HNIBRBA4755</strain>
    </source>
</reference>
<dbReference type="SUPFAM" id="SSF81901">
    <property type="entry name" value="HCP-like"/>
    <property type="match status" value="1"/>
</dbReference>
<protein>
    <submittedName>
        <fullName evidence="1">Tetratricopeptide repeat protein</fullName>
    </submittedName>
</protein>
<dbReference type="InterPro" id="IPR050767">
    <property type="entry name" value="Sel1_AlgK"/>
</dbReference>